<keyword evidence="3" id="KW-1185">Reference proteome</keyword>
<gene>
    <name evidence="2" type="ORF">NAPIS_ORF02577</name>
</gene>
<dbReference type="HOGENOM" id="CLU_1103063_0_0_1"/>
<dbReference type="Pfam" id="PF00078">
    <property type="entry name" value="RVT_1"/>
    <property type="match status" value="1"/>
</dbReference>
<sequence>MGTVRNVQGAKEQAMVNIAINKEHGNKLKTMWIDVKKSYDSVEHRYLLACVSKLNLSQWIVTFLESIISQWHIEIKSGVETILEKKIERGILQGVSLSPLLFVLCMDLLSRKLNLMYPKVEINLKEKDFITNHLLFNDDIKLLAKTEVTLKSINEETKKFFATVGLEINQRKSAANCTRYESDAVILEGHQGYKYLGITEDASIIVKKEIFKS</sequence>
<dbReference type="AlphaFoldDB" id="T0MFN7"/>
<organism evidence="2 3">
    <name type="scientific">Vairimorpha apis BRL 01</name>
    <dbReference type="NCBI Taxonomy" id="1037528"/>
    <lineage>
        <taxon>Eukaryota</taxon>
        <taxon>Fungi</taxon>
        <taxon>Fungi incertae sedis</taxon>
        <taxon>Microsporidia</taxon>
        <taxon>Nosematidae</taxon>
        <taxon>Vairimorpha</taxon>
    </lineage>
</organism>
<dbReference type="VEuPathDB" id="MicrosporidiaDB:NAPIS_ORF02577"/>
<reference evidence="2 3" key="1">
    <citation type="journal article" date="2013" name="BMC Genomics">
        <title>Genome sequencing and comparative genomics of honey bee microsporidia, Nosema apis reveal novel insights into host-parasite interactions.</title>
        <authorList>
            <person name="Chen Yp."/>
            <person name="Pettis J.S."/>
            <person name="Zhao Y."/>
            <person name="Liu X."/>
            <person name="Tallon L.J."/>
            <person name="Sadzewicz L.D."/>
            <person name="Li R."/>
            <person name="Zheng H."/>
            <person name="Huang S."/>
            <person name="Zhang X."/>
            <person name="Hamilton M.C."/>
            <person name="Pernal S.F."/>
            <person name="Melathopoulos A.P."/>
            <person name="Yan X."/>
            <person name="Evans J.D."/>
        </authorList>
    </citation>
    <scope>NUCLEOTIDE SEQUENCE [LARGE SCALE GENOMIC DNA]</scope>
    <source>
        <strain evidence="2 3">BRL 01</strain>
    </source>
</reference>
<dbReference type="PANTHER" id="PTHR35450">
    <property type="entry name" value="REVERSE TRANSCRIPTASE DOMAIN-CONTAINING PROTEIN"/>
    <property type="match status" value="1"/>
</dbReference>
<name>T0MFN7_9MICR</name>
<protein>
    <recommendedName>
        <fullName evidence="1">Reverse transcriptase domain-containing protein</fullName>
    </recommendedName>
</protein>
<evidence type="ECO:0000313" key="2">
    <source>
        <dbReference type="EMBL" id="EQB59880.1"/>
    </source>
</evidence>
<accession>T0MFN7</accession>
<dbReference type="SUPFAM" id="SSF56672">
    <property type="entry name" value="DNA/RNA polymerases"/>
    <property type="match status" value="1"/>
</dbReference>
<dbReference type="Proteomes" id="UP000053780">
    <property type="component" value="Unassembled WGS sequence"/>
</dbReference>
<dbReference type="EMBL" id="KE647357">
    <property type="protein sequence ID" value="EQB59880.1"/>
    <property type="molecule type" value="Genomic_DNA"/>
</dbReference>
<dbReference type="InterPro" id="IPR000477">
    <property type="entry name" value="RT_dom"/>
</dbReference>
<proteinExistence type="predicted"/>
<dbReference type="InterPro" id="IPR043502">
    <property type="entry name" value="DNA/RNA_pol_sf"/>
</dbReference>
<evidence type="ECO:0000259" key="1">
    <source>
        <dbReference type="PROSITE" id="PS50878"/>
    </source>
</evidence>
<evidence type="ECO:0000313" key="3">
    <source>
        <dbReference type="Proteomes" id="UP000053780"/>
    </source>
</evidence>
<feature type="domain" description="Reverse transcriptase" evidence="1">
    <location>
        <begin position="1"/>
        <end position="200"/>
    </location>
</feature>
<dbReference type="OrthoDB" id="2194416at2759"/>
<dbReference type="PANTHER" id="PTHR35450:SF2">
    <property type="entry name" value="REVERSE TRANSCRIPTASE DOMAIN-CONTAINING PROTEIN"/>
    <property type="match status" value="1"/>
</dbReference>
<dbReference type="PROSITE" id="PS50878">
    <property type="entry name" value="RT_POL"/>
    <property type="match status" value="1"/>
</dbReference>